<evidence type="ECO:0008006" key="5">
    <source>
        <dbReference type="Google" id="ProtNLM"/>
    </source>
</evidence>
<evidence type="ECO:0000313" key="3">
    <source>
        <dbReference type="EMBL" id="KAL1587014.1"/>
    </source>
</evidence>
<protein>
    <recommendedName>
        <fullName evidence="5">N-carbamoyl-L-amino acid hydrolase</fullName>
    </recommendedName>
</protein>
<dbReference type="SUPFAM" id="SSF55031">
    <property type="entry name" value="Bacterial exopeptidase dimerisation domain"/>
    <property type="match status" value="1"/>
</dbReference>
<dbReference type="PANTHER" id="PTHR32494:SF20">
    <property type="entry name" value="PEPTIDASE M20 DIMERISATION DOMAIN-CONTAINING PROTEIN"/>
    <property type="match status" value="1"/>
</dbReference>
<name>A0AB34KV26_9PEZI</name>
<dbReference type="EMBL" id="JAAQHG020000012">
    <property type="protein sequence ID" value="KAL1587014.1"/>
    <property type="molecule type" value="Genomic_DNA"/>
</dbReference>
<evidence type="ECO:0000256" key="1">
    <source>
        <dbReference type="ARBA" id="ARBA00006247"/>
    </source>
</evidence>
<dbReference type="GeneID" id="96005573"/>
<evidence type="ECO:0000256" key="2">
    <source>
        <dbReference type="ARBA" id="ARBA00022801"/>
    </source>
</evidence>
<dbReference type="InterPro" id="IPR002933">
    <property type="entry name" value="Peptidase_M20"/>
</dbReference>
<reference evidence="3 4" key="1">
    <citation type="journal article" date="2020" name="Microbiol. Resour. Announc.">
        <title>Draft Genome Sequence of a Cladosporium Species Isolated from the Mesophotic Ascidian Didemnum maculosum.</title>
        <authorList>
            <person name="Gioti A."/>
            <person name="Siaperas R."/>
            <person name="Nikolaivits E."/>
            <person name="Le Goff G."/>
            <person name="Ouazzani J."/>
            <person name="Kotoulas G."/>
            <person name="Topakas E."/>
        </authorList>
    </citation>
    <scope>NUCLEOTIDE SEQUENCE [LARGE SCALE GENOMIC DNA]</scope>
    <source>
        <strain evidence="3 4">TM138-S3</strain>
    </source>
</reference>
<accession>A0AB34KV26</accession>
<dbReference type="PANTHER" id="PTHR32494">
    <property type="entry name" value="ALLANTOATE DEIMINASE-RELATED"/>
    <property type="match status" value="1"/>
</dbReference>
<dbReference type="RefSeq" id="XP_069230119.1">
    <property type="nucleotide sequence ID" value="XM_069372735.1"/>
</dbReference>
<dbReference type="InterPro" id="IPR010158">
    <property type="entry name" value="Amidase_Cbmase"/>
</dbReference>
<comment type="similarity">
    <text evidence="1">Belongs to the peptidase M20A family.</text>
</comment>
<dbReference type="AlphaFoldDB" id="A0AB34KV26"/>
<sequence length="451" mass="48907">MFKNVRHFARRSTALQTSTIRSYSITGARAHQAFKVNSDRLWKDIHKTAQWSAPNATTEAGGLSRLSGTIEDKMARDWFADQVKSLGAKSYTVNATGSQFATFSGRGDSIPPIAMGSHLDSVTTGGRFDGPLGVIGALEVVRSFREQGIEHFAPISIINWTNEEGARFFPPLGSSCVFAGQSTVNAAHESKANNGSGETLGDALMSIGYVGNGPNTFEEFPLSAHFEIHVEQARALEKAGKPVGWVEGWQGISVFEATFRGEDGHANTYPMHGRRDALVGASRLIVELDNLAHVADGYTTATNIQSGPVGSCNIQSSTKLVFCLMHKELLSLNNMGQQAHEKARSIASMHGLELEWSRAMHLEPGHFWEEAVDCVRRACGGDRGMGARTDTAHDSTMTQLVCPTAMVFARSKDGVSHAAHEWTNREDCAESASVLGRAVLNFDQTLKKKHS</sequence>
<proteinExistence type="inferred from homology"/>
<dbReference type="Gene3D" id="3.30.70.360">
    <property type="match status" value="1"/>
</dbReference>
<gene>
    <name evidence="3" type="ORF">WHR41_04129</name>
</gene>
<evidence type="ECO:0000313" key="4">
    <source>
        <dbReference type="Proteomes" id="UP000803884"/>
    </source>
</evidence>
<dbReference type="SUPFAM" id="SSF53187">
    <property type="entry name" value="Zn-dependent exopeptidases"/>
    <property type="match status" value="1"/>
</dbReference>
<organism evidence="3 4">
    <name type="scientific">Cladosporium halotolerans</name>
    <dbReference type="NCBI Taxonomy" id="1052096"/>
    <lineage>
        <taxon>Eukaryota</taxon>
        <taxon>Fungi</taxon>
        <taxon>Dikarya</taxon>
        <taxon>Ascomycota</taxon>
        <taxon>Pezizomycotina</taxon>
        <taxon>Dothideomycetes</taxon>
        <taxon>Dothideomycetidae</taxon>
        <taxon>Cladosporiales</taxon>
        <taxon>Cladosporiaceae</taxon>
        <taxon>Cladosporium</taxon>
    </lineage>
</organism>
<dbReference type="InterPro" id="IPR036264">
    <property type="entry name" value="Bact_exopeptidase_dim_dom"/>
</dbReference>
<keyword evidence="2" id="KW-0378">Hydrolase</keyword>
<dbReference type="Gene3D" id="3.40.630.10">
    <property type="entry name" value="Zn peptidases"/>
    <property type="match status" value="1"/>
</dbReference>
<comment type="caution">
    <text evidence="3">The sequence shown here is derived from an EMBL/GenBank/DDBJ whole genome shotgun (WGS) entry which is preliminary data.</text>
</comment>
<dbReference type="GO" id="GO:0016813">
    <property type="term" value="F:hydrolase activity, acting on carbon-nitrogen (but not peptide) bonds, in linear amidines"/>
    <property type="evidence" value="ECO:0007669"/>
    <property type="project" value="InterPro"/>
</dbReference>
<dbReference type="Proteomes" id="UP000803884">
    <property type="component" value="Unassembled WGS sequence"/>
</dbReference>
<dbReference type="PIRSF" id="PIRSF001235">
    <property type="entry name" value="Amidase_carbamoylase"/>
    <property type="match status" value="1"/>
</dbReference>
<dbReference type="NCBIfam" id="TIGR01879">
    <property type="entry name" value="hydantase"/>
    <property type="match status" value="1"/>
</dbReference>
<keyword evidence="4" id="KW-1185">Reference proteome</keyword>
<dbReference type="Pfam" id="PF01546">
    <property type="entry name" value="Peptidase_M20"/>
    <property type="match status" value="1"/>
</dbReference>